<sequence>MSAKYSFTLRPARTPEHLSAIKFLFTTYPESLGIDLTYQGFASELATLPGKYSHKSGGELLLAFNTSGEAIGCVGLRPLDQASNPTRCEIKRLYITPSARGLGAGKGLLDWMVKKARELGYEEMVLDTLQTMEKARGMYKSVGFVETEAYYDSPVEGTVFMRLVL</sequence>
<dbReference type="EMBL" id="HF935614">
    <property type="protein sequence ID" value="CCX11389.1"/>
    <property type="molecule type" value="Genomic_DNA"/>
</dbReference>
<dbReference type="Proteomes" id="UP000018144">
    <property type="component" value="Unassembled WGS sequence"/>
</dbReference>
<dbReference type="OMA" id="GCCALRP"/>
<keyword evidence="2" id="KW-0808">Transferase</keyword>
<feature type="domain" description="N-acetyltransferase" evidence="1">
    <location>
        <begin position="7"/>
        <end position="165"/>
    </location>
</feature>
<dbReference type="SUPFAM" id="SSF55729">
    <property type="entry name" value="Acyl-CoA N-acyltransferases (Nat)"/>
    <property type="match status" value="1"/>
</dbReference>
<dbReference type="CDD" id="cd04301">
    <property type="entry name" value="NAT_SF"/>
    <property type="match status" value="1"/>
</dbReference>
<dbReference type="Gene3D" id="3.40.630.30">
    <property type="match status" value="1"/>
</dbReference>
<dbReference type="PANTHER" id="PTHR43305">
    <property type="entry name" value="FAMILY N-ACETYLTRANSFERASE, PUTATIVE (AFU_ORTHOLOGUE AFUA_2G01380)-RELATED"/>
    <property type="match status" value="1"/>
</dbReference>
<dbReference type="OrthoDB" id="41532at2759"/>
<dbReference type="InterPro" id="IPR016181">
    <property type="entry name" value="Acyl_CoA_acyltransferase"/>
</dbReference>
<dbReference type="AlphaFoldDB" id="U4L4I9"/>
<dbReference type="InterPro" id="IPR052777">
    <property type="entry name" value="Acetyltransferase_Enz"/>
</dbReference>
<dbReference type="GO" id="GO:0016747">
    <property type="term" value="F:acyltransferase activity, transferring groups other than amino-acyl groups"/>
    <property type="evidence" value="ECO:0007669"/>
    <property type="project" value="InterPro"/>
</dbReference>
<organism evidence="2 3">
    <name type="scientific">Pyronema omphalodes (strain CBS 100304)</name>
    <name type="common">Pyronema confluens</name>
    <dbReference type="NCBI Taxonomy" id="1076935"/>
    <lineage>
        <taxon>Eukaryota</taxon>
        <taxon>Fungi</taxon>
        <taxon>Dikarya</taxon>
        <taxon>Ascomycota</taxon>
        <taxon>Pezizomycotina</taxon>
        <taxon>Pezizomycetes</taxon>
        <taxon>Pezizales</taxon>
        <taxon>Pyronemataceae</taxon>
        <taxon>Pyronema</taxon>
    </lineage>
</organism>
<dbReference type="PROSITE" id="PS51186">
    <property type="entry name" value="GNAT"/>
    <property type="match status" value="1"/>
</dbReference>
<evidence type="ECO:0000259" key="1">
    <source>
        <dbReference type="PROSITE" id="PS51186"/>
    </source>
</evidence>
<dbReference type="Pfam" id="PF00583">
    <property type="entry name" value="Acetyltransf_1"/>
    <property type="match status" value="1"/>
</dbReference>
<dbReference type="PANTHER" id="PTHR43305:SF1">
    <property type="entry name" value="FAMILY N-ACETYLTRANSFERASE, PUTATIVE (AFU_ORTHOLOGUE AFUA_2G01380)-RELATED"/>
    <property type="match status" value="1"/>
</dbReference>
<accession>U4L4I9</accession>
<name>U4L4I9_PYROM</name>
<gene>
    <name evidence="2" type="ORF">PCON_10983</name>
</gene>
<protein>
    <submittedName>
        <fullName evidence="2">Similar to Uncharacterized N-acetyltransferase C1271.07c acc. no. O94340</fullName>
    </submittedName>
</protein>
<proteinExistence type="predicted"/>
<reference evidence="2 3" key="1">
    <citation type="journal article" date="2013" name="PLoS Genet.">
        <title>The genome and development-dependent transcriptomes of Pyronema confluens: a window into fungal evolution.</title>
        <authorList>
            <person name="Traeger S."/>
            <person name="Altegoer F."/>
            <person name="Freitag M."/>
            <person name="Gabaldon T."/>
            <person name="Kempken F."/>
            <person name="Kumar A."/>
            <person name="Marcet-Houben M."/>
            <person name="Poggeler S."/>
            <person name="Stajich J.E."/>
            <person name="Nowrousian M."/>
        </authorList>
    </citation>
    <scope>NUCLEOTIDE SEQUENCE [LARGE SCALE GENOMIC DNA]</scope>
    <source>
        <strain evidence="3">CBS 100304</strain>
        <tissue evidence="2">Vegetative mycelium</tissue>
    </source>
</reference>
<dbReference type="STRING" id="1076935.U4L4I9"/>
<dbReference type="InterPro" id="IPR000182">
    <property type="entry name" value="GNAT_dom"/>
</dbReference>
<evidence type="ECO:0000313" key="3">
    <source>
        <dbReference type="Proteomes" id="UP000018144"/>
    </source>
</evidence>
<evidence type="ECO:0000313" key="2">
    <source>
        <dbReference type="EMBL" id="CCX11389.1"/>
    </source>
</evidence>
<keyword evidence="3" id="KW-1185">Reference proteome</keyword>
<dbReference type="eggNOG" id="KOG3139">
    <property type="taxonomic scope" value="Eukaryota"/>
</dbReference>